<evidence type="ECO:0000256" key="2">
    <source>
        <dbReference type="ARBA" id="ARBA00023315"/>
    </source>
</evidence>
<dbReference type="Pfam" id="PF00583">
    <property type="entry name" value="Acetyltransf_1"/>
    <property type="match status" value="1"/>
</dbReference>
<evidence type="ECO:0000259" key="3">
    <source>
        <dbReference type="PROSITE" id="PS51186"/>
    </source>
</evidence>
<feature type="domain" description="N-acetyltransferase" evidence="3">
    <location>
        <begin position="21"/>
        <end position="159"/>
    </location>
</feature>
<dbReference type="InterPro" id="IPR000182">
    <property type="entry name" value="GNAT_dom"/>
</dbReference>
<dbReference type="CDD" id="cd04301">
    <property type="entry name" value="NAT_SF"/>
    <property type="match status" value="1"/>
</dbReference>
<dbReference type="EMBL" id="CZQD01000015">
    <property type="protein sequence ID" value="CUS55983.1"/>
    <property type="molecule type" value="Genomic_DNA"/>
</dbReference>
<dbReference type="SUPFAM" id="SSF55729">
    <property type="entry name" value="Acyl-CoA N-acyltransferases (Nat)"/>
    <property type="match status" value="1"/>
</dbReference>
<evidence type="ECO:0000313" key="4">
    <source>
        <dbReference type="EMBL" id="CUS55983.1"/>
    </source>
</evidence>
<protein>
    <recommendedName>
        <fullName evidence="3">N-acetyltransferase domain-containing protein</fullName>
    </recommendedName>
</protein>
<gene>
    <name evidence="4" type="ORF">MGWOODY_Hyp207</name>
</gene>
<proteinExistence type="predicted"/>
<sequence length="159" mass="18206">MDLIMHRAHSFHMYTHTGAGWHIRDFERRDYRPCYQLFRDCLREFPWRGPAAPYLRQLFNSLPTARAWVAEEPQAGVVGFLTLRPDSGYVDHLFVAPDWRLCGVGRGLLHVGRDVMGEPLLLDVDAQNSPARKAYEALGWKDFARTGEAGNEQIRLIGP</sequence>
<dbReference type="AlphaFoldDB" id="A0A160TY15"/>
<dbReference type="InterPro" id="IPR050832">
    <property type="entry name" value="Bact_Acetyltransf"/>
</dbReference>
<name>A0A160TY15_9ZZZZ</name>
<organism evidence="4">
    <name type="scientific">hydrothermal vent metagenome</name>
    <dbReference type="NCBI Taxonomy" id="652676"/>
    <lineage>
        <taxon>unclassified sequences</taxon>
        <taxon>metagenomes</taxon>
        <taxon>ecological metagenomes</taxon>
    </lineage>
</organism>
<keyword evidence="2" id="KW-0012">Acyltransferase</keyword>
<dbReference type="GO" id="GO:0016747">
    <property type="term" value="F:acyltransferase activity, transferring groups other than amino-acyl groups"/>
    <property type="evidence" value="ECO:0007669"/>
    <property type="project" value="InterPro"/>
</dbReference>
<dbReference type="Gene3D" id="3.40.630.30">
    <property type="match status" value="1"/>
</dbReference>
<evidence type="ECO:0000256" key="1">
    <source>
        <dbReference type="ARBA" id="ARBA00022679"/>
    </source>
</evidence>
<accession>A0A160TY15</accession>
<dbReference type="InterPro" id="IPR016181">
    <property type="entry name" value="Acyl_CoA_acyltransferase"/>
</dbReference>
<reference evidence="4" key="1">
    <citation type="submission" date="2015-10" db="EMBL/GenBank/DDBJ databases">
        <authorList>
            <person name="Gilbert D.G."/>
        </authorList>
    </citation>
    <scope>NUCLEOTIDE SEQUENCE</scope>
</reference>
<dbReference type="PROSITE" id="PS51186">
    <property type="entry name" value="GNAT"/>
    <property type="match status" value="1"/>
</dbReference>
<dbReference type="PANTHER" id="PTHR43877">
    <property type="entry name" value="AMINOALKYLPHOSPHONATE N-ACETYLTRANSFERASE-RELATED-RELATED"/>
    <property type="match status" value="1"/>
</dbReference>
<keyword evidence="1" id="KW-0808">Transferase</keyword>